<keyword evidence="4" id="KW-1185">Reference proteome</keyword>
<sequence length="217" mass="23975">MPDPGEDLLRDRLERRPVLESTLSFEGRVWDVRSERVDLGEAGVVTRDFVDHTGAVAVLALDDDDRAVVIQQYRHPVGAFDWEIPAGLLDVDGEPPQVTAARELHEEADLTAGSWATLVDHWSSPGGSSESLRIFLARDLADVPHADRFERHGEELGMPQRRVPLEALVEGVLDGRLHSPTLVIAVLAAHACRARGWRGLRPADAPWPERSPGRTRS</sequence>
<dbReference type="RefSeq" id="WP_101396914.1">
    <property type="nucleotide sequence ID" value="NZ_PJNE01000001.1"/>
</dbReference>
<accession>A0A2N3YNA6</accession>
<evidence type="ECO:0000256" key="1">
    <source>
        <dbReference type="ARBA" id="ARBA00022801"/>
    </source>
</evidence>
<dbReference type="AlphaFoldDB" id="A0A2N3YNA6"/>
<evidence type="ECO:0000259" key="2">
    <source>
        <dbReference type="PROSITE" id="PS51462"/>
    </source>
</evidence>
<evidence type="ECO:0000313" key="4">
    <source>
        <dbReference type="Proteomes" id="UP000233781"/>
    </source>
</evidence>
<dbReference type="GO" id="GO:0019693">
    <property type="term" value="P:ribose phosphate metabolic process"/>
    <property type="evidence" value="ECO:0007669"/>
    <property type="project" value="TreeGrafter"/>
</dbReference>
<dbReference type="InterPro" id="IPR000086">
    <property type="entry name" value="NUDIX_hydrolase_dom"/>
</dbReference>
<organism evidence="3 4">
    <name type="scientific">Phycicoccus duodecadis</name>
    <dbReference type="NCBI Taxonomy" id="173053"/>
    <lineage>
        <taxon>Bacteria</taxon>
        <taxon>Bacillati</taxon>
        <taxon>Actinomycetota</taxon>
        <taxon>Actinomycetes</taxon>
        <taxon>Micrococcales</taxon>
        <taxon>Intrasporangiaceae</taxon>
        <taxon>Phycicoccus</taxon>
    </lineage>
</organism>
<dbReference type="CDD" id="cd24158">
    <property type="entry name" value="NUDIX_ADPRase_Rv1700"/>
    <property type="match status" value="1"/>
</dbReference>
<dbReference type="InterPro" id="IPR015797">
    <property type="entry name" value="NUDIX_hydrolase-like_dom_sf"/>
</dbReference>
<dbReference type="PROSITE" id="PS51462">
    <property type="entry name" value="NUDIX"/>
    <property type="match status" value="1"/>
</dbReference>
<reference evidence="3 4" key="1">
    <citation type="submission" date="2017-12" db="EMBL/GenBank/DDBJ databases">
        <title>Sequencing the genomes of 1000 Actinobacteria strains.</title>
        <authorList>
            <person name="Klenk H.-P."/>
        </authorList>
    </citation>
    <scope>NUCLEOTIDE SEQUENCE [LARGE SCALE GENOMIC DNA]</scope>
    <source>
        <strain evidence="3 4">DSM 12806</strain>
    </source>
</reference>
<protein>
    <submittedName>
        <fullName evidence="3">ADP-ribose pyrophosphatase</fullName>
    </submittedName>
</protein>
<dbReference type="EMBL" id="PJNE01000001">
    <property type="protein sequence ID" value="PKW28317.1"/>
    <property type="molecule type" value="Genomic_DNA"/>
</dbReference>
<dbReference type="OrthoDB" id="9806150at2"/>
<evidence type="ECO:0000313" key="3">
    <source>
        <dbReference type="EMBL" id="PKW28317.1"/>
    </source>
</evidence>
<proteinExistence type="predicted"/>
<dbReference type="GO" id="GO:0005829">
    <property type="term" value="C:cytosol"/>
    <property type="evidence" value="ECO:0007669"/>
    <property type="project" value="TreeGrafter"/>
</dbReference>
<dbReference type="Gene3D" id="3.90.79.10">
    <property type="entry name" value="Nucleoside Triphosphate Pyrophosphohydrolase"/>
    <property type="match status" value="1"/>
</dbReference>
<feature type="domain" description="Nudix hydrolase" evidence="2">
    <location>
        <begin position="51"/>
        <end position="190"/>
    </location>
</feature>
<keyword evidence="1" id="KW-0378">Hydrolase</keyword>
<dbReference type="GO" id="GO:0006753">
    <property type="term" value="P:nucleoside phosphate metabolic process"/>
    <property type="evidence" value="ECO:0007669"/>
    <property type="project" value="TreeGrafter"/>
</dbReference>
<dbReference type="PANTHER" id="PTHR11839">
    <property type="entry name" value="UDP/ADP-SUGAR PYROPHOSPHATASE"/>
    <property type="match status" value="1"/>
</dbReference>
<comment type="caution">
    <text evidence="3">The sequence shown here is derived from an EMBL/GenBank/DDBJ whole genome shotgun (WGS) entry which is preliminary data.</text>
</comment>
<dbReference type="GO" id="GO:0016787">
    <property type="term" value="F:hydrolase activity"/>
    <property type="evidence" value="ECO:0007669"/>
    <property type="project" value="UniProtKB-KW"/>
</dbReference>
<dbReference type="PANTHER" id="PTHR11839:SF31">
    <property type="entry name" value="ADP-RIBOSE PYROPHOSPHATASE"/>
    <property type="match status" value="1"/>
</dbReference>
<gene>
    <name evidence="3" type="ORF">ATL31_3183</name>
</gene>
<name>A0A2N3YNA6_9MICO</name>
<dbReference type="Proteomes" id="UP000233781">
    <property type="component" value="Unassembled WGS sequence"/>
</dbReference>
<dbReference type="SUPFAM" id="SSF55811">
    <property type="entry name" value="Nudix"/>
    <property type="match status" value="1"/>
</dbReference>
<dbReference type="Pfam" id="PF00293">
    <property type="entry name" value="NUDIX"/>
    <property type="match status" value="1"/>
</dbReference>